<comment type="caution">
    <text evidence="2">The sequence shown here is derived from an EMBL/GenBank/DDBJ whole genome shotgun (WGS) entry which is preliminary data.</text>
</comment>
<evidence type="ECO:0000313" key="3">
    <source>
        <dbReference type="Proteomes" id="UP000247702"/>
    </source>
</evidence>
<evidence type="ECO:0000259" key="1">
    <source>
        <dbReference type="PROSITE" id="PS50011"/>
    </source>
</evidence>
<sequence>MGPCQYIHFVYNLKSDTIKLADFGRSCLKGSKSYNTEVWGVISYIDPKMLDREIPYKLNEKSGIYNLGVIFWELTSRSSPFNYEMRDNYVVMLEILSGKREKPISTSGF</sequence>
<dbReference type="AlphaFoldDB" id="A0A2Z6R216"/>
<dbReference type="GO" id="GO:0004672">
    <property type="term" value="F:protein kinase activity"/>
    <property type="evidence" value="ECO:0007669"/>
    <property type="project" value="InterPro"/>
</dbReference>
<reference evidence="2 3" key="1">
    <citation type="submission" date="2017-11" db="EMBL/GenBank/DDBJ databases">
        <title>The genome of Rhizophagus clarus HR1 reveals common genetic basis of auxotrophy among arbuscular mycorrhizal fungi.</title>
        <authorList>
            <person name="Kobayashi Y."/>
        </authorList>
    </citation>
    <scope>NUCLEOTIDE SEQUENCE [LARGE SCALE GENOMIC DNA]</scope>
    <source>
        <strain evidence="2 3">HR1</strain>
    </source>
</reference>
<proteinExistence type="predicted"/>
<accession>A0A2Z6R216</accession>
<dbReference type="InterPro" id="IPR011009">
    <property type="entry name" value="Kinase-like_dom_sf"/>
</dbReference>
<dbReference type="InterPro" id="IPR000719">
    <property type="entry name" value="Prot_kinase_dom"/>
</dbReference>
<feature type="domain" description="Protein kinase" evidence="1">
    <location>
        <begin position="1"/>
        <end position="109"/>
    </location>
</feature>
<dbReference type="Gene3D" id="1.10.510.10">
    <property type="entry name" value="Transferase(Phosphotransferase) domain 1"/>
    <property type="match status" value="1"/>
</dbReference>
<name>A0A2Z6R216_9GLOM</name>
<dbReference type="SUPFAM" id="SSF56112">
    <property type="entry name" value="Protein kinase-like (PK-like)"/>
    <property type="match status" value="1"/>
</dbReference>
<organism evidence="2 3">
    <name type="scientific">Rhizophagus clarus</name>
    <dbReference type="NCBI Taxonomy" id="94130"/>
    <lineage>
        <taxon>Eukaryota</taxon>
        <taxon>Fungi</taxon>
        <taxon>Fungi incertae sedis</taxon>
        <taxon>Mucoromycota</taxon>
        <taxon>Glomeromycotina</taxon>
        <taxon>Glomeromycetes</taxon>
        <taxon>Glomerales</taxon>
        <taxon>Glomeraceae</taxon>
        <taxon>Rhizophagus</taxon>
    </lineage>
</organism>
<dbReference type="EMBL" id="BEXD01001001">
    <property type="protein sequence ID" value="GBB91634.1"/>
    <property type="molecule type" value="Genomic_DNA"/>
</dbReference>
<gene>
    <name evidence="2" type="ORF">RclHR1_00190047</name>
</gene>
<dbReference type="GO" id="GO:0005524">
    <property type="term" value="F:ATP binding"/>
    <property type="evidence" value="ECO:0007669"/>
    <property type="project" value="InterPro"/>
</dbReference>
<dbReference type="PROSITE" id="PS50011">
    <property type="entry name" value="PROTEIN_KINASE_DOM"/>
    <property type="match status" value="1"/>
</dbReference>
<dbReference type="Pfam" id="PF00069">
    <property type="entry name" value="Pkinase"/>
    <property type="match status" value="1"/>
</dbReference>
<protein>
    <recommendedName>
        <fullName evidence="1">Protein kinase domain-containing protein</fullName>
    </recommendedName>
</protein>
<keyword evidence="3" id="KW-1185">Reference proteome</keyword>
<dbReference type="Proteomes" id="UP000247702">
    <property type="component" value="Unassembled WGS sequence"/>
</dbReference>
<evidence type="ECO:0000313" key="2">
    <source>
        <dbReference type="EMBL" id="GBB91634.1"/>
    </source>
</evidence>